<dbReference type="EMBL" id="JABCMA010000035">
    <property type="protein sequence ID" value="NMR76078.1"/>
    <property type="molecule type" value="Genomic_DNA"/>
</dbReference>
<evidence type="ECO:0000313" key="2">
    <source>
        <dbReference type="Proteomes" id="UP000565155"/>
    </source>
</evidence>
<dbReference type="AlphaFoldDB" id="A0A7Y0MZ78"/>
<dbReference type="RefSeq" id="WP_169629036.1">
    <property type="nucleotide sequence ID" value="NZ_JABCMA010000035.1"/>
</dbReference>
<gene>
    <name evidence="1" type="ORF">HKB35_20925</name>
</gene>
<name>A0A7Y0MZ78_VIBAL</name>
<dbReference type="Proteomes" id="UP000565155">
    <property type="component" value="Unassembled WGS sequence"/>
</dbReference>
<comment type="caution">
    <text evidence="1">The sequence shown here is derived from an EMBL/GenBank/DDBJ whole genome shotgun (WGS) entry which is preliminary data.</text>
</comment>
<sequence>MSNKEYFLAQKVVTNGNDITIEDVHSFTYIECASMDGNKLVMEIMDQAAVYRDDYGIKRGSEIEVTMADVNERGDQVWIEKFIVAKSTSADGMLTVQAFQKDAHLLKEPVTTPRFFVEMQPRDILAELLPDLKIECDIFERGATYHLNAGGTKSRLIRTMARDYGSAAFICRGVMHFKSLKNMDMSEQFKLEQSNPEEAEHSIANYSIIGEEALFERVLNRNYASWDTVEGFQGGKRSGAMVMVSVPQAKALNNQHMAIIPILDVELTGNTAFTPLSVCSVLFHKRLPATELDESMPEKQIMNRVAHCQRGNRYQCRIELGVRNL</sequence>
<evidence type="ECO:0000313" key="1">
    <source>
        <dbReference type="EMBL" id="NMR76078.1"/>
    </source>
</evidence>
<organism evidence="1 2">
    <name type="scientific">Vibrio alginolyticus</name>
    <dbReference type="NCBI Taxonomy" id="663"/>
    <lineage>
        <taxon>Bacteria</taxon>
        <taxon>Pseudomonadati</taxon>
        <taxon>Pseudomonadota</taxon>
        <taxon>Gammaproteobacteria</taxon>
        <taxon>Vibrionales</taxon>
        <taxon>Vibrionaceae</taxon>
        <taxon>Vibrio</taxon>
    </lineage>
</organism>
<accession>A0A7Y0MZ78</accession>
<reference evidence="1 2" key="1">
    <citation type="submission" date="2020-04" db="EMBL/GenBank/DDBJ databases">
        <title>Whole-genome sequencing of Vibrio spp. from China reveals different genetic environments of blaCTX-M-14 among diverse lineages.</title>
        <authorList>
            <person name="Zheng Z."/>
            <person name="Ye L."/>
            <person name="Chen S."/>
        </authorList>
    </citation>
    <scope>NUCLEOTIDE SEQUENCE [LARGE SCALE GENOMIC DNA]</scope>
    <source>
        <strain evidence="1 2">Vb1636</strain>
    </source>
</reference>
<protein>
    <submittedName>
        <fullName evidence="1">Uncharacterized protein</fullName>
    </submittedName>
</protein>
<proteinExistence type="predicted"/>